<sequence length="350" mass="39170">MRYFDASLGARKSRSSVFDAPVYLSLLPAETLDGMTSTEQATVLGVVGFGDLPESAGDAPYPVLTLPMSHLDDQKLCEVWQSPWPVSHGENQGIRYACNGEVLFGVLYLRGNEREAVETGTYRAYRRILDLIHVAGYKHLVRMWNYLPRINDEYLGLENYQRFCLGRHQAFAEADYLFDRDLPAASAIGAGTDGLLIYFIAARVPGRQIENPRQVSAYRYPLRYGPRSPSFSRATLMEFGGVRQLYLSGTASIVGHETLHPEDAAGQLVETLINVQTVLDEASHARARLDELGPDCTLKIYLRHRKHFSLAKKTLAETLHPLSPVIFLQGDICRRDLLLEIEGVIRLPCS</sequence>
<keyword evidence="3" id="KW-1185">Reference proteome</keyword>
<reference evidence="2 3" key="1">
    <citation type="submission" date="2023-03" db="EMBL/GenBank/DDBJ databases">
        <authorList>
            <person name="Pearce D."/>
        </authorList>
    </citation>
    <scope>NUCLEOTIDE SEQUENCE [LARGE SCALE GENOMIC DNA]</scope>
    <source>
        <strain evidence="2">Msz</strain>
    </source>
</reference>
<dbReference type="InterPro" id="IPR035959">
    <property type="entry name" value="RutC-like_sf"/>
</dbReference>
<dbReference type="InterPro" id="IPR049368">
    <property type="entry name" value="FkbO_Hyg5-like_N"/>
</dbReference>
<proteinExistence type="predicted"/>
<dbReference type="EC" id="4.1.3.45" evidence="2"/>
<feature type="domain" description="Chorismatase FkbO/Hyg5-like N-terminal" evidence="1">
    <location>
        <begin position="78"/>
        <end position="201"/>
    </location>
</feature>
<dbReference type="EMBL" id="OX458333">
    <property type="protein sequence ID" value="CAI8913984.1"/>
    <property type="molecule type" value="Genomic_DNA"/>
</dbReference>
<evidence type="ECO:0000259" key="1">
    <source>
        <dbReference type="Pfam" id="PF21168"/>
    </source>
</evidence>
<dbReference type="GO" id="GO:0008813">
    <property type="term" value="F:chorismate lyase activity"/>
    <property type="evidence" value="ECO:0007669"/>
    <property type="project" value="UniProtKB-EC"/>
</dbReference>
<gene>
    <name evidence="2" type="ORF">MSZNOR_3700</name>
</gene>
<dbReference type="CDD" id="cd06153">
    <property type="entry name" value="YjgF_YER057c_UK114_like_5"/>
    <property type="match status" value="1"/>
</dbReference>
<dbReference type="SUPFAM" id="SSF55298">
    <property type="entry name" value="YjgF-like"/>
    <property type="match status" value="1"/>
</dbReference>
<organism evidence="2 3">
    <name type="scientific">Methylocaldum szegediense</name>
    <dbReference type="NCBI Taxonomy" id="73780"/>
    <lineage>
        <taxon>Bacteria</taxon>
        <taxon>Pseudomonadati</taxon>
        <taxon>Pseudomonadota</taxon>
        <taxon>Gammaproteobacteria</taxon>
        <taxon>Methylococcales</taxon>
        <taxon>Methylococcaceae</taxon>
        <taxon>Methylocaldum</taxon>
    </lineage>
</organism>
<evidence type="ECO:0000313" key="2">
    <source>
        <dbReference type="EMBL" id="CAI8913984.1"/>
    </source>
</evidence>
<accession>A0ABN8X961</accession>
<dbReference type="Proteomes" id="UP001162030">
    <property type="component" value="Chromosome"/>
</dbReference>
<dbReference type="EC" id="4.1.3.40" evidence="2"/>
<protein>
    <submittedName>
        <fullName evidence="2">Chorismate lyase / 3-hydroxybenzoate synthase</fullName>
        <ecNumber evidence="2">4.1.3.40</ecNumber>
        <ecNumber evidence="2">4.1.3.45</ecNumber>
    </submittedName>
</protein>
<dbReference type="Pfam" id="PF21168">
    <property type="entry name" value="FkbO_Hyg5-like_N"/>
    <property type="match status" value="1"/>
</dbReference>
<evidence type="ECO:0000313" key="3">
    <source>
        <dbReference type="Proteomes" id="UP001162030"/>
    </source>
</evidence>
<keyword evidence="2" id="KW-0456">Lyase</keyword>
<dbReference type="Gene3D" id="3.30.1330.40">
    <property type="entry name" value="RutC-like"/>
    <property type="match status" value="1"/>
</dbReference>
<name>A0ABN8X961_9GAMM</name>